<dbReference type="KEGG" id="ehn:H9Q80_06910"/>
<keyword evidence="3" id="KW-0067">ATP-binding</keyword>
<evidence type="ECO:0000259" key="1">
    <source>
        <dbReference type="Pfam" id="PF13173"/>
    </source>
</evidence>
<dbReference type="PANTHER" id="PTHR33295">
    <property type="entry name" value="ATPASE"/>
    <property type="match status" value="1"/>
</dbReference>
<feature type="domain" description="DUF4143" evidence="2">
    <location>
        <begin position="225"/>
        <end position="384"/>
    </location>
</feature>
<dbReference type="PANTHER" id="PTHR33295:SF7">
    <property type="entry name" value="ATPASE"/>
    <property type="match status" value="1"/>
</dbReference>
<name>A0A7G9GS85_9FIRM</name>
<evidence type="ECO:0000259" key="2">
    <source>
        <dbReference type="Pfam" id="PF13635"/>
    </source>
</evidence>
<proteinExistence type="predicted"/>
<dbReference type="Pfam" id="PF13635">
    <property type="entry name" value="DUF4143"/>
    <property type="match status" value="1"/>
</dbReference>
<dbReference type="Pfam" id="PF13173">
    <property type="entry name" value="AAA_14"/>
    <property type="match status" value="1"/>
</dbReference>
<protein>
    <submittedName>
        <fullName evidence="3">ATP-binding protein</fullName>
    </submittedName>
</protein>
<dbReference type="EMBL" id="CP060636">
    <property type="protein sequence ID" value="QNM13667.1"/>
    <property type="molecule type" value="Genomic_DNA"/>
</dbReference>
<keyword evidence="3" id="KW-0547">Nucleotide-binding</keyword>
<feature type="domain" description="AAA" evidence="1">
    <location>
        <begin position="19"/>
        <end position="151"/>
    </location>
</feature>
<gene>
    <name evidence="3" type="ORF">H9Q80_06910</name>
</gene>
<accession>A0A7G9GS85</accession>
<reference evidence="3 4" key="1">
    <citation type="submission" date="2020-08" db="EMBL/GenBank/DDBJ databases">
        <authorList>
            <person name="Liu C."/>
            <person name="Sun Q."/>
        </authorList>
    </citation>
    <scope>NUCLEOTIDE SEQUENCE [LARGE SCALE GENOMIC DNA]</scope>
    <source>
        <strain evidence="3 4">NSJ-61</strain>
    </source>
</reference>
<evidence type="ECO:0000313" key="3">
    <source>
        <dbReference type="EMBL" id="QNM13667.1"/>
    </source>
</evidence>
<dbReference type="InterPro" id="IPR025420">
    <property type="entry name" value="DUF4143"/>
</dbReference>
<dbReference type="SUPFAM" id="SSF52540">
    <property type="entry name" value="P-loop containing nucleoside triphosphate hydrolases"/>
    <property type="match status" value="1"/>
</dbReference>
<dbReference type="InterPro" id="IPR041682">
    <property type="entry name" value="AAA_14"/>
</dbReference>
<dbReference type="Proteomes" id="UP000515856">
    <property type="component" value="Chromosome"/>
</dbReference>
<dbReference type="RefSeq" id="WP_117454638.1">
    <property type="nucleotide sequence ID" value="NZ_CP060636.1"/>
</dbReference>
<keyword evidence="4" id="KW-1185">Reference proteome</keyword>
<dbReference type="InterPro" id="IPR027417">
    <property type="entry name" value="P-loop_NTPase"/>
</dbReference>
<dbReference type="AlphaFoldDB" id="A0A7G9GS85"/>
<dbReference type="GO" id="GO:0005524">
    <property type="term" value="F:ATP binding"/>
    <property type="evidence" value="ECO:0007669"/>
    <property type="project" value="UniProtKB-KW"/>
</dbReference>
<organism evidence="3 4">
    <name type="scientific">[Eubacterium] hominis</name>
    <dbReference type="NCBI Taxonomy" id="2764325"/>
    <lineage>
        <taxon>Bacteria</taxon>
        <taxon>Bacillati</taxon>
        <taxon>Bacillota</taxon>
        <taxon>Erysipelotrichia</taxon>
        <taxon>Erysipelotrichales</taxon>
        <taxon>Erysipelotrichaceae</taxon>
        <taxon>Amedibacillus</taxon>
    </lineage>
</organism>
<evidence type="ECO:0000313" key="4">
    <source>
        <dbReference type="Proteomes" id="UP000515856"/>
    </source>
</evidence>
<sequence>MMYRKFYEYMMQWKQDKNKKALYINGARQIGKTTLIREFGKKNYKKFLEINFITTPSAKTIFEGDLSADLLITKLTAYFKTELIPHDTLIFFDEIQECMEVRTAIKFLVEDRRFDYIESGSLLGVTYQNVKSLPVGYEDPHTMYPMDFEEFAIAMGIQQSTLNILKEAYINRKPVDDFIHKEMMKLFKFYCVVGGMPAVVQAFIQTKDMGKVINEQKGILELYRKDVQKYAEKGKDKIQMIFDAIPAELNNKNKRFILSDLKKSARSERYESCFNWLNDAGVTLPCYNLQELKQPVAINLSRNLFKLFLNDTGLLCAMSSSNIQYMIISDDLDVNEGSIMENMFATQLVSNGYKIYYYDKKKFGELDFVIESENKLQPIEIKSGNNYKKHPALNHVIEMKDDQMKKPIVFCIGNIEETEDLIYIPLYMVMFLTEPVSLGKIDFTLHI</sequence>